<feature type="compositionally biased region" description="Acidic residues" evidence="15">
    <location>
        <begin position="615"/>
        <end position="633"/>
    </location>
</feature>
<dbReference type="SMART" id="SM00490">
    <property type="entry name" value="HELICc"/>
    <property type="match status" value="1"/>
</dbReference>
<evidence type="ECO:0000256" key="4">
    <source>
        <dbReference type="ARBA" id="ARBA00022741"/>
    </source>
</evidence>
<feature type="domain" description="DEAD-box RNA helicase Q" evidence="18">
    <location>
        <begin position="10"/>
        <end position="38"/>
    </location>
</feature>
<dbReference type="InterPro" id="IPR000629">
    <property type="entry name" value="RNA-helicase_DEAD-box_CS"/>
</dbReference>
<dbReference type="PANTHER" id="PTHR24031">
    <property type="entry name" value="RNA HELICASE"/>
    <property type="match status" value="1"/>
</dbReference>
<evidence type="ECO:0000259" key="17">
    <source>
        <dbReference type="PROSITE" id="PS51194"/>
    </source>
</evidence>
<dbReference type="Pfam" id="PF00271">
    <property type="entry name" value="Helicase_C"/>
    <property type="match status" value="1"/>
</dbReference>
<keyword evidence="2" id="KW-0690">Ribosome biogenesis</keyword>
<evidence type="ECO:0000259" key="16">
    <source>
        <dbReference type="PROSITE" id="PS51192"/>
    </source>
</evidence>
<dbReference type="InterPro" id="IPR014014">
    <property type="entry name" value="RNA_helicase_DEAD_Q_motif"/>
</dbReference>
<feature type="compositionally biased region" description="Basic residues" evidence="15">
    <location>
        <begin position="599"/>
        <end position="610"/>
    </location>
</feature>
<evidence type="ECO:0000256" key="7">
    <source>
        <dbReference type="ARBA" id="ARBA00022840"/>
    </source>
</evidence>
<dbReference type="AlphaFoldDB" id="A0A9P3H5T2"/>
<evidence type="ECO:0000313" key="19">
    <source>
        <dbReference type="EMBL" id="GJJ70563.1"/>
    </source>
</evidence>
<sequence>MVSVAPAGSWESLEPKLSPAVLDAVSTMGFSDMTPVQAGAIPLFMKNKDVVVEAVTGSGKTLSFLIPILEKIHRRSRKLAPTEVGAIIISPTRELATQITKVLADFEPFFPNIQHQLLIGGETSLEEDIATFQQVHPDILIGTPGRLEDILSQKRGGVNVKELEVLVLDEADRLLDMGFSVSLNKIMSLLPKQRRTGLFSATMTDGLTELVRAGLRNPVRVVVKVEDLVGGGGQRTPASLHIGYILCSTSQKLLLLSHLLRQESANKKTIVYFATCASVDYFYKLLSRLPALSDFAIHSLHGKMETKKRSLTFKSFTNIPAGSPGVLLCTDVASRGLDIPDVDFVVQVDPPQDPKAFTHRCGRAGRAGREGKAVVFLVKGKEDTYVDFLKVRKVPIHRWGWSGGPTITENVDDDEEDATMADSTEEQDEALLGKIVKEEPEDDAENAAFLKELQKIVRTDRDLHDKGTMAYVSFIRSYSKHEASFIFRSRDLDLGALARGYALLRLPKMPELKNEKAEGSIKGFVPADIDMDKYKYQDKQKEAVRVKKLEAYKLKQAEKEKEIALNGAQNSKKRKPINKASSWSEKQEAKERKLDRQLKKQRKRDYLKRKAAGEIVEEEEHEGDDDEDDDGEEGESKKTKESKKAEGEEAEVNEDDGDDWDELAQEERLAKKMKKGKMSKRDFEKQVGNMFADL</sequence>
<dbReference type="GO" id="GO:0005730">
    <property type="term" value="C:nucleolus"/>
    <property type="evidence" value="ECO:0007669"/>
    <property type="project" value="UniProtKB-SubCell"/>
</dbReference>
<feature type="region of interest" description="Disordered" evidence="15">
    <location>
        <begin position="563"/>
        <end position="694"/>
    </location>
</feature>
<feature type="domain" description="Helicase ATP-binding" evidence="16">
    <location>
        <begin position="41"/>
        <end position="221"/>
    </location>
</feature>
<dbReference type="InterPro" id="IPR056330">
    <property type="entry name" value="CTT_SPB4"/>
</dbReference>
<comment type="caution">
    <text evidence="19">The sequence shown here is derived from an EMBL/GenBank/DDBJ whole genome shotgun (WGS) entry which is preliminary data.</text>
</comment>
<protein>
    <recommendedName>
        <fullName evidence="14">ATP-dependent RNA helicase</fullName>
        <ecNumber evidence="14">3.6.4.13</ecNumber>
    </recommendedName>
</protein>
<dbReference type="PROSITE" id="PS51194">
    <property type="entry name" value="HELICASE_CTER"/>
    <property type="match status" value="1"/>
</dbReference>
<evidence type="ECO:0000256" key="11">
    <source>
        <dbReference type="ARBA" id="ARBA00047984"/>
    </source>
</evidence>
<evidence type="ECO:0000256" key="8">
    <source>
        <dbReference type="ARBA" id="ARBA00022884"/>
    </source>
</evidence>
<evidence type="ECO:0000256" key="5">
    <source>
        <dbReference type="ARBA" id="ARBA00022801"/>
    </source>
</evidence>
<reference evidence="19" key="2">
    <citation type="journal article" date="2022" name="Microbiol. Resour. Announc.">
        <title>Whole-Genome Sequence of Entomortierella parvispora E1425, a Mucoromycotan Fungus Associated with Burkholderiaceae-Related Endosymbiotic Bacteria.</title>
        <authorList>
            <person name="Herlambang A."/>
            <person name="Guo Y."/>
            <person name="Takashima Y."/>
            <person name="Narisawa K."/>
            <person name="Ohta H."/>
            <person name="Nishizawa T."/>
        </authorList>
    </citation>
    <scope>NUCLEOTIDE SEQUENCE</scope>
    <source>
        <strain evidence="19">E1425</strain>
    </source>
</reference>
<dbReference type="InterPro" id="IPR027417">
    <property type="entry name" value="P-loop_NTPase"/>
</dbReference>
<evidence type="ECO:0000256" key="1">
    <source>
        <dbReference type="ARBA" id="ARBA00004604"/>
    </source>
</evidence>
<comment type="similarity">
    <text evidence="10">Belongs to the DEAD box helicase family. DDX55/SPB4 subfamily.</text>
</comment>
<feature type="compositionally biased region" description="Basic and acidic residues" evidence="15">
    <location>
        <begin position="585"/>
        <end position="598"/>
    </location>
</feature>
<dbReference type="EC" id="3.6.4.13" evidence="14"/>
<comment type="subcellular location">
    <subcellularLocation>
        <location evidence="1">Nucleus</location>
        <location evidence="1">Nucleolus</location>
    </subcellularLocation>
</comment>
<feature type="domain" description="Helicase C-terminal" evidence="17">
    <location>
        <begin position="254"/>
        <end position="412"/>
    </location>
</feature>
<comment type="domain">
    <text evidence="14">The Q motif is unique to and characteristic of the DEAD box family of RNA helicases and controls ATP binding and hydrolysis.</text>
</comment>
<dbReference type="GO" id="GO:0005524">
    <property type="term" value="F:ATP binding"/>
    <property type="evidence" value="ECO:0007669"/>
    <property type="project" value="UniProtKB-UniRule"/>
</dbReference>
<evidence type="ECO:0000256" key="13">
    <source>
        <dbReference type="RuleBase" id="RU000492"/>
    </source>
</evidence>
<dbReference type="FunFam" id="3.40.50.300:FF:000877">
    <property type="entry name" value="RNA helicase"/>
    <property type="match status" value="1"/>
</dbReference>
<evidence type="ECO:0000256" key="15">
    <source>
        <dbReference type="SAM" id="MobiDB-lite"/>
    </source>
</evidence>
<keyword evidence="9" id="KW-0175">Coiled coil</keyword>
<evidence type="ECO:0000256" key="6">
    <source>
        <dbReference type="ARBA" id="ARBA00022806"/>
    </source>
</evidence>
<organism evidence="19 20">
    <name type="scientific">Entomortierella parvispora</name>
    <dbReference type="NCBI Taxonomy" id="205924"/>
    <lineage>
        <taxon>Eukaryota</taxon>
        <taxon>Fungi</taxon>
        <taxon>Fungi incertae sedis</taxon>
        <taxon>Mucoromycota</taxon>
        <taxon>Mortierellomycotina</taxon>
        <taxon>Mortierellomycetes</taxon>
        <taxon>Mortierellales</taxon>
        <taxon>Mortierellaceae</taxon>
        <taxon>Entomortierella</taxon>
    </lineage>
</organism>
<evidence type="ECO:0000256" key="2">
    <source>
        <dbReference type="ARBA" id="ARBA00022517"/>
    </source>
</evidence>
<dbReference type="Pfam" id="PF13959">
    <property type="entry name" value="CTE_SPB4"/>
    <property type="match status" value="1"/>
</dbReference>
<dbReference type="Proteomes" id="UP000827284">
    <property type="component" value="Unassembled WGS sequence"/>
</dbReference>
<evidence type="ECO:0000313" key="20">
    <source>
        <dbReference type="Proteomes" id="UP000827284"/>
    </source>
</evidence>
<dbReference type="GO" id="GO:0003723">
    <property type="term" value="F:RNA binding"/>
    <property type="evidence" value="ECO:0007669"/>
    <property type="project" value="UniProtKB-UniRule"/>
</dbReference>
<feature type="compositionally biased region" description="Basic and acidic residues" evidence="15">
    <location>
        <begin position="634"/>
        <end position="647"/>
    </location>
</feature>
<dbReference type="PROSITE" id="PS51195">
    <property type="entry name" value="Q_MOTIF"/>
    <property type="match status" value="1"/>
</dbReference>
<gene>
    <name evidence="19" type="ORF">EMPS_02912</name>
</gene>
<keyword evidence="8 14" id="KW-0694">RNA-binding</keyword>
<keyword evidence="4 13" id="KW-0547">Nucleotide-binding</keyword>
<dbReference type="InterPro" id="IPR011545">
    <property type="entry name" value="DEAD/DEAH_box_helicase_dom"/>
</dbReference>
<evidence type="ECO:0000256" key="9">
    <source>
        <dbReference type="ARBA" id="ARBA00023054"/>
    </source>
</evidence>
<dbReference type="GO" id="GO:0016787">
    <property type="term" value="F:hydrolase activity"/>
    <property type="evidence" value="ECO:0007669"/>
    <property type="project" value="UniProtKB-KW"/>
</dbReference>
<name>A0A9P3H5T2_9FUNG</name>
<dbReference type="CDD" id="cd17960">
    <property type="entry name" value="DEADc_DDX55"/>
    <property type="match status" value="1"/>
</dbReference>
<dbReference type="EMBL" id="BQFW01000004">
    <property type="protein sequence ID" value="GJJ70563.1"/>
    <property type="molecule type" value="Genomic_DNA"/>
</dbReference>
<dbReference type="SMART" id="SM01178">
    <property type="entry name" value="DUF4217"/>
    <property type="match status" value="1"/>
</dbReference>
<dbReference type="PROSITE" id="PS51192">
    <property type="entry name" value="HELICASE_ATP_BIND_1"/>
    <property type="match status" value="1"/>
</dbReference>
<keyword evidence="5 13" id="KW-0378">Hydrolase</keyword>
<dbReference type="Pfam" id="PF23681">
    <property type="entry name" value="CTT_SPB4"/>
    <property type="match status" value="1"/>
</dbReference>
<reference evidence="19" key="1">
    <citation type="submission" date="2021-11" db="EMBL/GenBank/DDBJ databases">
        <authorList>
            <person name="Herlambang A."/>
            <person name="Guo Y."/>
            <person name="Takashima Y."/>
            <person name="Nishizawa T."/>
        </authorList>
    </citation>
    <scope>NUCLEOTIDE SEQUENCE</scope>
    <source>
        <strain evidence="19">E1425</strain>
    </source>
</reference>
<evidence type="ECO:0000256" key="14">
    <source>
        <dbReference type="RuleBase" id="RU365068"/>
    </source>
</evidence>
<feature type="short sequence motif" description="Q motif" evidence="12">
    <location>
        <begin position="10"/>
        <end position="38"/>
    </location>
</feature>
<dbReference type="InterPro" id="IPR014001">
    <property type="entry name" value="Helicase_ATP-bd"/>
</dbReference>
<dbReference type="GO" id="GO:0003724">
    <property type="term" value="F:RNA helicase activity"/>
    <property type="evidence" value="ECO:0007669"/>
    <property type="project" value="UniProtKB-EC"/>
</dbReference>
<keyword evidence="7 13" id="KW-0067">ATP-binding</keyword>
<accession>A0A9P3H5T2</accession>
<comment type="function">
    <text evidence="14">RNA helicase.</text>
</comment>
<dbReference type="Gene3D" id="3.40.50.300">
    <property type="entry name" value="P-loop containing nucleotide triphosphate hydrolases"/>
    <property type="match status" value="2"/>
</dbReference>
<evidence type="ECO:0000259" key="18">
    <source>
        <dbReference type="PROSITE" id="PS51195"/>
    </source>
</evidence>
<dbReference type="SMART" id="SM00487">
    <property type="entry name" value="DEXDc"/>
    <property type="match status" value="1"/>
</dbReference>
<evidence type="ECO:0000256" key="12">
    <source>
        <dbReference type="PROSITE-ProRule" id="PRU00552"/>
    </source>
</evidence>
<dbReference type="SUPFAM" id="SSF52540">
    <property type="entry name" value="P-loop containing nucleoside triphosphate hydrolases"/>
    <property type="match status" value="1"/>
</dbReference>
<dbReference type="PROSITE" id="PS00039">
    <property type="entry name" value="DEAD_ATP_HELICASE"/>
    <property type="match status" value="1"/>
</dbReference>
<dbReference type="InterPro" id="IPR001650">
    <property type="entry name" value="Helicase_C-like"/>
</dbReference>
<keyword evidence="6 13" id="KW-0347">Helicase</keyword>
<keyword evidence="20" id="KW-1185">Reference proteome</keyword>
<evidence type="ECO:0000256" key="10">
    <source>
        <dbReference type="ARBA" id="ARBA00038002"/>
    </source>
</evidence>
<dbReference type="InterPro" id="IPR025313">
    <property type="entry name" value="SPB4-like_CTE"/>
</dbReference>
<dbReference type="OrthoDB" id="7396459at2759"/>
<dbReference type="GO" id="GO:0006364">
    <property type="term" value="P:rRNA processing"/>
    <property type="evidence" value="ECO:0007669"/>
    <property type="project" value="UniProtKB-KW"/>
</dbReference>
<keyword evidence="3" id="KW-0698">rRNA processing</keyword>
<evidence type="ECO:0000256" key="3">
    <source>
        <dbReference type="ARBA" id="ARBA00022552"/>
    </source>
</evidence>
<comment type="catalytic activity">
    <reaction evidence="11 14">
        <text>ATP + H2O = ADP + phosphate + H(+)</text>
        <dbReference type="Rhea" id="RHEA:13065"/>
        <dbReference type="ChEBI" id="CHEBI:15377"/>
        <dbReference type="ChEBI" id="CHEBI:15378"/>
        <dbReference type="ChEBI" id="CHEBI:30616"/>
        <dbReference type="ChEBI" id="CHEBI:43474"/>
        <dbReference type="ChEBI" id="CHEBI:456216"/>
        <dbReference type="EC" id="3.6.4.13"/>
    </reaction>
</comment>
<feature type="compositionally biased region" description="Acidic residues" evidence="15">
    <location>
        <begin position="648"/>
        <end position="664"/>
    </location>
</feature>
<proteinExistence type="inferred from homology"/>
<dbReference type="CDD" id="cd18787">
    <property type="entry name" value="SF2_C_DEAD"/>
    <property type="match status" value="1"/>
</dbReference>
<dbReference type="Pfam" id="PF00270">
    <property type="entry name" value="DEAD"/>
    <property type="match status" value="1"/>
</dbReference>